<comment type="caution">
    <text evidence="8">The sequence shown here is derived from an EMBL/GenBank/DDBJ whole genome shotgun (WGS) entry which is preliminary data.</text>
</comment>
<evidence type="ECO:0000256" key="1">
    <source>
        <dbReference type="ARBA" id="ARBA00001954"/>
    </source>
</evidence>
<name>A0ABS5E904_9PROT</name>
<dbReference type="SUPFAM" id="SSF51197">
    <property type="entry name" value="Clavaminate synthase-like"/>
    <property type="match status" value="1"/>
</dbReference>
<evidence type="ECO:0000256" key="5">
    <source>
        <dbReference type="ARBA" id="ARBA00023002"/>
    </source>
</evidence>
<evidence type="ECO:0000259" key="7">
    <source>
        <dbReference type="Pfam" id="PF02668"/>
    </source>
</evidence>
<dbReference type="PANTHER" id="PTHR30468:SF5">
    <property type="entry name" value="ALPHA-KETOGLUTARATE-DEPENDENT SULFATE ESTER DIOXYGENASE"/>
    <property type="match status" value="1"/>
</dbReference>
<evidence type="ECO:0000256" key="4">
    <source>
        <dbReference type="ARBA" id="ARBA00022964"/>
    </source>
</evidence>
<comment type="cofactor">
    <cofactor evidence="1">
        <name>Fe(2+)</name>
        <dbReference type="ChEBI" id="CHEBI:29033"/>
    </cofactor>
</comment>
<comment type="similarity">
    <text evidence="2">Belongs to the TfdA dioxygenase family.</text>
</comment>
<dbReference type="Proteomes" id="UP000677812">
    <property type="component" value="Unassembled WGS sequence"/>
</dbReference>
<sequence>MSETLEPNTAHVASPLNIRRVAGSLGAEIQGIRLAADLDDETFTSITQALSRHKVLFFRNQNHLSDAEQERFAQRFGTIVPHPTVPSAEGTQAVFSVDSKKGARADSWHTDMTFLPNYPKLSVLRAVVTPEAGGDTVWANTTAAYESLPEPLQHLAETLRAVHTNSYDYAAHRATISAKALEYHGVFTRENYETEHPVVRIHPETGERTLLLGHFVKKFQGISLRDSRRILEILQDHIVSQDNIVRWSWQPGDVAIWDNRATQHRAINDYGNEPRLLRRSTVEGETPIGPDGRESLALTSH</sequence>
<dbReference type="PANTHER" id="PTHR30468">
    <property type="entry name" value="ALPHA-KETOGLUTARATE-DEPENDENT SULFONATE DIOXYGENASE"/>
    <property type="match status" value="1"/>
</dbReference>
<proteinExistence type="inferred from homology"/>
<dbReference type="GO" id="GO:0051213">
    <property type="term" value="F:dioxygenase activity"/>
    <property type="evidence" value="ECO:0007669"/>
    <property type="project" value="UniProtKB-KW"/>
</dbReference>
<keyword evidence="3" id="KW-0479">Metal-binding</keyword>
<keyword evidence="9" id="KW-1185">Reference proteome</keyword>
<reference evidence="8 9" key="1">
    <citation type="submission" date="2021-04" db="EMBL/GenBank/DDBJ databases">
        <title>The complete genome sequence of Neokomagataea sp. TBRC 2177.</title>
        <authorList>
            <person name="Charoenyingcharoen P."/>
            <person name="Yukphan P."/>
        </authorList>
    </citation>
    <scope>NUCLEOTIDE SEQUENCE [LARGE SCALE GENOMIC DNA]</scope>
    <source>
        <strain evidence="8 9">TBRC 2177</strain>
    </source>
</reference>
<keyword evidence="5" id="KW-0560">Oxidoreductase</keyword>
<dbReference type="RefSeq" id="WP_211682751.1">
    <property type="nucleotide sequence ID" value="NZ_JAGRQH010000008.1"/>
</dbReference>
<dbReference type="Pfam" id="PF02668">
    <property type="entry name" value="TauD"/>
    <property type="match status" value="1"/>
</dbReference>
<evidence type="ECO:0000256" key="6">
    <source>
        <dbReference type="ARBA" id="ARBA00023004"/>
    </source>
</evidence>
<organism evidence="8 9">
    <name type="scientific">Neokomagataea anthophila</name>
    <dbReference type="NCBI Taxonomy" id="2826925"/>
    <lineage>
        <taxon>Bacteria</taxon>
        <taxon>Pseudomonadati</taxon>
        <taxon>Pseudomonadota</taxon>
        <taxon>Alphaproteobacteria</taxon>
        <taxon>Acetobacterales</taxon>
        <taxon>Acetobacteraceae</taxon>
        <taxon>Neokomagataea</taxon>
    </lineage>
</organism>
<gene>
    <name evidence="8" type="ORF">KB213_10040</name>
</gene>
<protein>
    <submittedName>
        <fullName evidence="8">TauD/TfdA family dioxygenase</fullName>
    </submittedName>
</protein>
<evidence type="ECO:0000256" key="2">
    <source>
        <dbReference type="ARBA" id="ARBA00005896"/>
    </source>
</evidence>
<evidence type="ECO:0000256" key="3">
    <source>
        <dbReference type="ARBA" id="ARBA00022723"/>
    </source>
</evidence>
<evidence type="ECO:0000313" key="8">
    <source>
        <dbReference type="EMBL" id="MBR0560390.1"/>
    </source>
</evidence>
<keyword evidence="4 8" id="KW-0223">Dioxygenase</keyword>
<dbReference type="Gene3D" id="3.60.130.10">
    <property type="entry name" value="Clavaminate synthase-like"/>
    <property type="match status" value="1"/>
</dbReference>
<dbReference type="InterPro" id="IPR051323">
    <property type="entry name" value="AtsK-like"/>
</dbReference>
<dbReference type="InterPro" id="IPR003819">
    <property type="entry name" value="TauD/TfdA-like"/>
</dbReference>
<keyword evidence="6" id="KW-0408">Iron</keyword>
<dbReference type="EMBL" id="JAGRQH010000008">
    <property type="protein sequence ID" value="MBR0560390.1"/>
    <property type="molecule type" value="Genomic_DNA"/>
</dbReference>
<accession>A0ABS5E904</accession>
<feature type="domain" description="TauD/TfdA-like" evidence="7">
    <location>
        <begin position="18"/>
        <end position="281"/>
    </location>
</feature>
<dbReference type="InterPro" id="IPR042098">
    <property type="entry name" value="TauD-like_sf"/>
</dbReference>
<evidence type="ECO:0000313" key="9">
    <source>
        <dbReference type="Proteomes" id="UP000677812"/>
    </source>
</evidence>